<keyword evidence="2" id="KW-1185">Reference proteome</keyword>
<organism evidence="1 2">
    <name type="scientific">Malus domestica</name>
    <name type="common">Apple</name>
    <name type="synonym">Pyrus malus</name>
    <dbReference type="NCBI Taxonomy" id="3750"/>
    <lineage>
        <taxon>Eukaryota</taxon>
        <taxon>Viridiplantae</taxon>
        <taxon>Streptophyta</taxon>
        <taxon>Embryophyta</taxon>
        <taxon>Tracheophyta</taxon>
        <taxon>Spermatophyta</taxon>
        <taxon>Magnoliopsida</taxon>
        <taxon>eudicotyledons</taxon>
        <taxon>Gunneridae</taxon>
        <taxon>Pentapetalae</taxon>
        <taxon>rosids</taxon>
        <taxon>fabids</taxon>
        <taxon>Rosales</taxon>
        <taxon>Rosaceae</taxon>
        <taxon>Amygdaloideae</taxon>
        <taxon>Maleae</taxon>
        <taxon>Malus</taxon>
    </lineage>
</organism>
<dbReference type="AlphaFoldDB" id="A0A498JPA3"/>
<evidence type="ECO:0000313" key="1">
    <source>
        <dbReference type="EMBL" id="RXH97578.1"/>
    </source>
</evidence>
<dbReference type="Gene3D" id="2.40.50.140">
    <property type="entry name" value="Nucleic acid-binding proteins"/>
    <property type="match status" value="1"/>
</dbReference>
<dbReference type="InterPro" id="IPR012340">
    <property type="entry name" value="NA-bd_OB-fold"/>
</dbReference>
<protein>
    <recommendedName>
        <fullName evidence="3">Replication factor A C-terminal domain-containing protein</fullName>
    </recommendedName>
</protein>
<name>A0A498JPA3_MALDO</name>
<accession>A0A498JPA3</accession>
<reference evidence="1 2" key="1">
    <citation type="submission" date="2018-10" db="EMBL/GenBank/DDBJ databases">
        <title>A high-quality apple genome assembly.</title>
        <authorList>
            <person name="Hu J."/>
        </authorList>
    </citation>
    <scope>NUCLEOTIDE SEQUENCE [LARGE SCALE GENOMIC DNA]</scope>
    <source>
        <strain evidence="2">cv. HFTH1</strain>
        <tissue evidence="1">Young leaf</tissue>
    </source>
</reference>
<dbReference type="SUPFAM" id="SSF50249">
    <property type="entry name" value="Nucleic acid-binding proteins"/>
    <property type="match status" value="1"/>
</dbReference>
<dbReference type="EMBL" id="RDQH01000331">
    <property type="protein sequence ID" value="RXH97578.1"/>
    <property type="molecule type" value="Genomic_DNA"/>
</dbReference>
<sequence length="104" mass="12295">MLDRLYSMHQTWPHPIRTLPPSNQANQADVLQTGKKVTIEEFDYLDPDLYKNDTFLCKVSIKRYNTRYEQWYTACPTCAKQMYKDPTSGQLICQKHPNQIPTPW</sequence>
<proteinExistence type="predicted"/>
<dbReference type="Proteomes" id="UP000290289">
    <property type="component" value="Chromosome 5"/>
</dbReference>
<evidence type="ECO:0008006" key="3">
    <source>
        <dbReference type="Google" id="ProtNLM"/>
    </source>
</evidence>
<evidence type="ECO:0000313" key="2">
    <source>
        <dbReference type="Proteomes" id="UP000290289"/>
    </source>
</evidence>
<gene>
    <name evidence="1" type="ORF">DVH24_009903</name>
</gene>
<comment type="caution">
    <text evidence="1">The sequence shown here is derived from an EMBL/GenBank/DDBJ whole genome shotgun (WGS) entry which is preliminary data.</text>
</comment>